<evidence type="ECO:0000313" key="7">
    <source>
        <dbReference type="Proteomes" id="UP000011632"/>
    </source>
</evidence>
<dbReference type="RefSeq" id="WP_006429600.1">
    <property type="nucleotide sequence ID" value="NZ_AOID01000011.1"/>
</dbReference>
<evidence type="ECO:0000256" key="2">
    <source>
        <dbReference type="ARBA" id="ARBA00022679"/>
    </source>
</evidence>
<evidence type="ECO:0000256" key="1">
    <source>
        <dbReference type="ARBA" id="ARBA00022603"/>
    </source>
</evidence>
<dbReference type="OrthoDB" id="56895at2157"/>
<sequence>MSDDRERWNDRYEQADYDPNDAPVPALERRISTLPDGRALDVATGAGRNALFLAERGYDVDAVDVSDAALERARDRAAERGVDANWIRADLADFDPGRERYDVIVVSFFAALEHLPALKDALAPGGVLIYEHHLRSSDPVAGPSTDRYRYRSNDLLRACLDLMILAYEERRRPVGDGTGDDADEDESADGNDSTVAVATLVARRSSGGTQSYPVLSTDDDG</sequence>
<name>L9Y956_9EURY</name>
<dbReference type="InterPro" id="IPR029063">
    <property type="entry name" value="SAM-dependent_MTases_sf"/>
</dbReference>
<feature type="region of interest" description="Disordered" evidence="4">
    <location>
        <begin position="1"/>
        <end position="24"/>
    </location>
</feature>
<feature type="domain" description="Methyltransferase" evidence="5">
    <location>
        <begin position="40"/>
        <end position="120"/>
    </location>
</feature>
<dbReference type="CDD" id="cd02440">
    <property type="entry name" value="AdoMet_MTases"/>
    <property type="match status" value="1"/>
</dbReference>
<proteinExistence type="predicted"/>
<dbReference type="Pfam" id="PF13649">
    <property type="entry name" value="Methyltransf_25"/>
    <property type="match status" value="1"/>
</dbReference>
<keyword evidence="3" id="KW-0949">S-adenosyl-L-methionine</keyword>
<dbReference type="PANTHER" id="PTHR43464">
    <property type="entry name" value="METHYLTRANSFERASE"/>
    <property type="match status" value="1"/>
</dbReference>
<feature type="compositionally biased region" description="Basic and acidic residues" evidence="4">
    <location>
        <begin position="1"/>
        <end position="14"/>
    </location>
</feature>
<dbReference type="SUPFAM" id="SSF53335">
    <property type="entry name" value="S-adenosyl-L-methionine-dependent methyltransferases"/>
    <property type="match status" value="1"/>
</dbReference>
<keyword evidence="2 6" id="KW-0808">Transferase</keyword>
<dbReference type="Proteomes" id="UP000011632">
    <property type="component" value="Unassembled WGS sequence"/>
</dbReference>
<evidence type="ECO:0000256" key="4">
    <source>
        <dbReference type="SAM" id="MobiDB-lite"/>
    </source>
</evidence>
<evidence type="ECO:0000256" key="3">
    <source>
        <dbReference type="ARBA" id="ARBA00022691"/>
    </source>
</evidence>
<reference evidence="6 7" key="1">
    <citation type="journal article" date="2014" name="PLoS Genet.">
        <title>Phylogenetically driven sequencing of extremely halophilic archaea reveals strategies for static and dynamic osmo-response.</title>
        <authorList>
            <person name="Becker E.A."/>
            <person name="Seitzer P.M."/>
            <person name="Tritt A."/>
            <person name="Larsen D."/>
            <person name="Krusor M."/>
            <person name="Yao A.I."/>
            <person name="Wu D."/>
            <person name="Madern D."/>
            <person name="Eisen J.A."/>
            <person name="Darling A.E."/>
            <person name="Facciotti M.T."/>
        </authorList>
    </citation>
    <scope>NUCLEOTIDE SEQUENCE [LARGE SCALE GENOMIC DNA]</scope>
    <source>
        <strain evidence="6 7">JCM 10478</strain>
    </source>
</reference>
<dbReference type="InterPro" id="IPR041698">
    <property type="entry name" value="Methyltransf_25"/>
</dbReference>
<dbReference type="Gene3D" id="3.40.50.150">
    <property type="entry name" value="Vaccinia Virus protein VP39"/>
    <property type="match status" value="1"/>
</dbReference>
<dbReference type="PANTHER" id="PTHR43464:SF19">
    <property type="entry name" value="UBIQUINONE BIOSYNTHESIS O-METHYLTRANSFERASE, MITOCHONDRIAL"/>
    <property type="match status" value="1"/>
</dbReference>
<feature type="compositionally biased region" description="Acidic residues" evidence="4">
    <location>
        <begin position="178"/>
        <end position="189"/>
    </location>
</feature>
<feature type="region of interest" description="Disordered" evidence="4">
    <location>
        <begin position="202"/>
        <end position="221"/>
    </location>
</feature>
<evidence type="ECO:0000259" key="5">
    <source>
        <dbReference type="Pfam" id="PF13649"/>
    </source>
</evidence>
<gene>
    <name evidence="6" type="ORF">C489_02786</name>
</gene>
<dbReference type="EMBL" id="AOID01000011">
    <property type="protein sequence ID" value="ELY70237.1"/>
    <property type="molecule type" value="Genomic_DNA"/>
</dbReference>
<dbReference type="GO" id="GO:0008168">
    <property type="term" value="F:methyltransferase activity"/>
    <property type="evidence" value="ECO:0007669"/>
    <property type="project" value="UniProtKB-KW"/>
</dbReference>
<dbReference type="PATRIC" id="fig|1227496.3.peg.566"/>
<keyword evidence="7" id="KW-1185">Reference proteome</keyword>
<feature type="region of interest" description="Disordered" evidence="4">
    <location>
        <begin position="173"/>
        <end position="196"/>
    </location>
</feature>
<dbReference type="GO" id="GO:0032259">
    <property type="term" value="P:methylation"/>
    <property type="evidence" value="ECO:0007669"/>
    <property type="project" value="UniProtKB-KW"/>
</dbReference>
<organism evidence="6 7">
    <name type="scientific">Natrinema versiforme JCM 10478</name>
    <dbReference type="NCBI Taxonomy" id="1227496"/>
    <lineage>
        <taxon>Archaea</taxon>
        <taxon>Methanobacteriati</taxon>
        <taxon>Methanobacteriota</taxon>
        <taxon>Stenosarchaea group</taxon>
        <taxon>Halobacteria</taxon>
        <taxon>Halobacteriales</taxon>
        <taxon>Natrialbaceae</taxon>
        <taxon>Natrinema</taxon>
    </lineage>
</organism>
<evidence type="ECO:0000313" key="6">
    <source>
        <dbReference type="EMBL" id="ELY70237.1"/>
    </source>
</evidence>
<keyword evidence="1 6" id="KW-0489">Methyltransferase</keyword>
<comment type="caution">
    <text evidence="6">The sequence shown here is derived from an EMBL/GenBank/DDBJ whole genome shotgun (WGS) entry which is preliminary data.</text>
</comment>
<protein>
    <submittedName>
        <fullName evidence="6">Methyltransferase type 11</fullName>
    </submittedName>
</protein>
<accession>L9Y956</accession>
<dbReference type="AlphaFoldDB" id="L9Y956"/>